<evidence type="ECO:0000313" key="5">
    <source>
        <dbReference type="Proteomes" id="UP000435802"/>
    </source>
</evidence>
<dbReference type="InterPro" id="IPR050223">
    <property type="entry name" value="D-isomer_2-hydroxyacid_DH"/>
</dbReference>
<dbReference type="Gene3D" id="3.40.50.720">
    <property type="entry name" value="NAD(P)-binding Rossmann-like Domain"/>
    <property type="match status" value="2"/>
</dbReference>
<evidence type="ECO:0000256" key="2">
    <source>
        <dbReference type="SAM" id="MobiDB-lite"/>
    </source>
</evidence>
<organism evidence="4 5">
    <name type="scientific">Shinella kummerowiae</name>
    <dbReference type="NCBI Taxonomy" id="417745"/>
    <lineage>
        <taxon>Bacteria</taxon>
        <taxon>Pseudomonadati</taxon>
        <taxon>Pseudomonadota</taxon>
        <taxon>Alphaproteobacteria</taxon>
        <taxon>Hyphomicrobiales</taxon>
        <taxon>Rhizobiaceae</taxon>
        <taxon>Shinella</taxon>
    </lineage>
</organism>
<accession>A0A6N8SC38</accession>
<dbReference type="Proteomes" id="UP000435802">
    <property type="component" value="Unassembled WGS sequence"/>
</dbReference>
<sequence length="560" mass="59174">MRAASRVPSASVIHWFSMTVKVRDVMGNPLQAPLYGGRVTGGQYDGFDVPCRFCVASPPLARSEKLAYENEGRAGRGAMQDQQADSNDGGRSDEPQRAYRILIADLVGLRFDAEGKPDPSEVKAHVEARGGVFHDGGYQRETLPPGIHFFYAPDLSAEVEIIAQTADGRYDALIAAATFIPKQAIFPLGGVRIGAGTGNMGSASWGGGDGEGGAAPLMNTPGINSRATAQMVMKAILKVTPDLPVDLLHQRVAAGDFDTGRDLKSYPTAKLEGRRMAVLGYGNIGREVAKLGRAFGMDVVVYARAKHRQWIEAEGFGYAQTPVEAATGADVLSAHVGLGRLDAESHTYANAGIVGEAVLSAMNRGAVVVNYDRGEVVDVSALDRAIASGQVRHAAIDADLFKNTTSGVLSGPMQPYLKLAERHPGKLELLPHAAADTDHPSRVAGACQAVDQMIDAIRHRRVTNLKGALPEGYVDAGAKVPHGIGRLTTATLAAAAVDPRFAELHDISREIADTLEAIVEAVDEGMTHQPADGDVAALTHLLLRQRRLIDALGLDGPAGG</sequence>
<comment type="caution">
    <text evidence="4">The sequence shown here is derived from an EMBL/GenBank/DDBJ whole genome shotgun (WGS) entry which is preliminary data.</text>
</comment>
<reference evidence="4 5" key="1">
    <citation type="submission" date="2019-12" db="EMBL/GenBank/DDBJ databases">
        <title>Shinella kummerowiae sp. nov., a symbiotic bacterium isolated from root nodules of the herbal legume Kummerowia stipulacea.</title>
        <authorList>
            <person name="Gao J."/>
        </authorList>
    </citation>
    <scope>NUCLEOTIDE SEQUENCE [LARGE SCALE GENOMIC DNA]</scope>
    <source>
        <strain evidence="4 5">CCBAU 25048</strain>
    </source>
</reference>
<evidence type="ECO:0000256" key="1">
    <source>
        <dbReference type="ARBA" id="ARBA00023002"/>
    </source>
</evidence>
<name>A0A6N8SC38_9HYPH</name>
<protein>
    <recommendedName>
        <fullName evidence="3">D-isomer specific 2-hydroxyacid dehydrogenase NAD-binding domain-containing protein</fullName>
    </recommendedName>
</protein>
<dbReference type="EMBL" id="WUMK01000005">
    <property type="protein sequence ID" value="MXN46654.1"/>
    <property type="molecule type" value="Genomic_DNA"/>
</dbReference>
<dbReference type="AlphaFoldDB" id="A0A6N8SC38"/>
<dbReference type="PANTHER" id="PTHR10996">
    <property type="entry name" value="2-HYDROXYACID DEHYDROGENASE-RELATED"/>
    <property type="match status" value="1"/>
</dbReference>
<dbReference type="Pfam" id="PF02826">
    <property type="entry name" value="2-Hacid_dh_C"/>
    <property type="match status" value="1"/>
</dbReference>
<dbReference type="InterPro" id="IPR006140">
    <property type="entry name" value="D-isomer_DH_NAD-bd"/>
</dbReference>
<feature type="region of interest" description="Disordered" evidence="2">
    <location>
        <begin position="72"/>
        <end position="94"/>
    </location>
</feature>
<dbReference type="OrthoDB" id="9805416at2"/>
<dbReference type="GO" id="GO:0016491">
    <property type="term" value="F:oxidoreductase activity"/>
    <property type="evidence" value="ECO:0007669"/>
    <property type="project" value="UniProtKB-KW"/>
</dbReference>
<keyword evidence="5" id="KW-1185">Reference proteome</keyword>
<feature type="domain" description="D-isomer specific 2-hydroxyacid dehydrogenase NAD-binding" evidence="3">
    <location>
        <begin position="248"/>
        <end position="398"/>
    </location>
</feature>
<dbReference type="GO" id="GO:0051287">
    <property type="term" value="F:NAD binding"/>
    <property type="evidence" value="ECO:0007669"/>
    <property type="project" value="InterPro"/>
</dbReference>
<evidence type="ECO:0000259" key="3">
    <source>
        <dbReference type="Pfam" id="PF02826"/>
    </source>
</evidence>
<gene>
    <name evidence="4" type="ORF">GR138_15775</name>
</gene>
<proteinExistence type="predicted"/>
<evidence type="ECO:0000313" key="4">
    <source>
        <dbReference type="EMBL" id="MXN46654.1"/>
    </source>
</evidence>
<keyword evidence="1" id="KW-0560">Oxidoreductase</keyword>
<dbReference type="InterPro" id="IPR036291">
    <property type="entry name" value="NAD(P)-bd_dom_sf"/>
</dbReference>
<dbReference type="SUPFAM" id="SSF51735">
    <property type="entry name" value="NAD(P)-binding Rossmann-fold domains"/>
    <property type="match status" value="1"/>
</dbReference>